<dbReference type="GO" id="GO:0005524">
    <property type="term" value="F:ATP binding"/>
    <property type="evidence" value="ECO:0007669"/>
    <property type="project" value="UniProtKB-KW"/>
</dbReference>
<reference evidence="13 14" key="1">
    <citation type="submission" date="2016-05" db="EMBL/GenBank/DDBJ databases">
        <title>Nuclear genome of Blastocystis sp. subtype 1 NandII.</title>
        <authorList>
            <person name="Gentekaki E."/>
            <person name="Curtis B."/>
            <person name="Stairs C."/>
            <person name="Eme L."/>
            <person name="Herman E."/>
            <person name="Klimes V."/>
            <person name="Arias M.C."/>
            <person name="Elias M."/>
            <person name="Hilliou F."/>
            <person name="Klute M."/>
            <person name="Malik S.-B."/>
            <person name="Pightling A."/>
            <person name="Rachubinski R."/>
            <person name="Salas D."/>
            <person name="Schlacht A."/>
            <person name="Suga H."/>
            <person name="Archibald J."/>
            <person name="Ball S.G."/>
            <person name="Clark G."/>
            <person name="Dacks J."/>
            <person name="Van Der Giezen M."/>
            <person name="Tsaousis A."/>
            <person name="Roger A."/>
        </authorList>
    </citation>
    <scope>NUCLEOTIDE SEQUENCE [LARGE SCALE GENOMIC DNA]</scope>
    <source>
        <strain evidence="14">ATCC 50177 / NandII</strain>
    </source>
</reference>
<evidence type="ECO:0000256" key="6">
    <source>
        <dbReference type="ARBA" id="ARBA00022741"/>
    </source>
</evidence>
<feature type="compositionally biased region" description="Basic and acidic residues" evidence="11">
    <location>
        <begin position="864"/>
        <end position="959"/>
    </location>
</feature>
<dbReference type="GO" id="GO:0004176">
    <property type="term" value="F:ATP-dependent peptidase activity"/>
    <property type="evidence" value="ECO:0007669"/>
    <property type="project" value="InterPro"/>
</dbReference>
<dbReference type="Gene3D" id="3.40.50.300">
    <property type="entry name" value="P-loop containing nucleotide triphosphate hydrolases"/>
    <property type="match status" value="2"/>
</dbReference>
<dbReference type="GO" id="GO:0046872">
    <property type="term" value="F:metal ion binding"/>
    <property type="evidence" value="ECO:0007669"/>
    <property type="project" value="UniProtKB-KW"/>
</dbReference>
<dbReference type="Pfam" id="PF00004">
    <property type="entry name" value="AAA"/>
    <property type="match status" value="2"/>
</dbReference>
<evidence type="ECO:0000256" key="7">
    <source>
        <dbReference type="ARBA" id="ARBA00022801"/>
    </source>
</evidence>
<dbReference type="AlphaFoldDB" id="A0A196SE14"/>
<evidence type="ECO:0000256" key="11">
    <source>
        <dbReference type="SAM" id="MobiDB-lite"/>
    </source>
</evidence>
<dbReference type="PANTHER" id="PTHR43655:SF2">
    <property type="entry name" value="AFG3 LIKE MATRIX AAA PEPTIDASE SUBUNIT 2, ISOFORM A"/>
    <property type="match status" value="1"/>
</dbReference>
<dbReference type="PANTHER" id="PTHR43655">
    <property type="entry name" value="ATP-DEPENDENT PROTEASE"/>
    <property type="match status" value="1"/>
</dbReference>
<dbReference type="InterPro" id="IPR050928">
    <property type="entry name" value="ATP-dep_Zn_Metalloprotease"/>
</dbReference>
<dbReference type="OrthoDB" id="1413014at2759"/>
<feature type="region of interest" description="Disordered" evidence="11">
    <location>
        <begin position="193"/>
        <end position="236"/>
    </location>
</feature>
<keyword evidence="4" id="KW-0645">Protease</keyword>
<dbReference type="PROSITE" id="PS00674">
    <property type="entry name" value="AAA"/>
    <property type="match status" value="1"/>
</dbReference>
<feature type="compositionally biased region" description="Basic and acidic residues" evidence="11">
    <location>
        <begin position="114"/>
        <end position="125"/>
    </location>
</feature>
<comment type="caution">
    <text evidence="13">The sequence shown here is derived from an EMBL/GenBank/DDBJ whole genome shotgun (WGS) entry which is preliminary data.</text>
</comment>
<keyword evidence="5" id="KW-0479">Metal-binding</keyword>
<comment type="cofactor">
    <cofactor evidence="1">
        <name>Zn(2+)</name>
        <dbReference type="ChEBI" id="CHEBI:29105"/>
    </cofactor>
</comment>
<feature type="region of interest" description="Disordered" evidence="11">
    <location>
        <begin position="856"/>
        <end position="959"/>
    </location>
</feature>
<dbReference type="Gene3D" id="1.10.8.60">
    <property type="match status" value="1"/>
</dbReference>
<dbReference type="Gene3D" id="3.40.1690.20">
    <property type="match status" value="1"/>
</dbReference>
<evidence type="ECO:0000256" key="8">
    <source>
        <dbReference type="ARBA" id="ARBA00022833"/>
    </source>
</evidence>
<evidence type="ECO:0000259" key="12">
    <source>
        <dbReference type="SMART" id="SM00382"/>
    </source>
</evidence>
<sequence length="959" mass="106464">MTTGVGAMRVVLPKDASSKDAGSAADDSSKDVASEVRESIHQQQEMERESWYKNESTNESKGASKEAESTSASKEAESQSKESDASPFFDENAFKDFFPFGKKGMESKSGSAEKTVKSFEEGGQASKEEINEFIKEEKTLISQCDSALNQLTTGLKDGSLPFFVRPVARMLIENLKRIKGKAQGRLTELDQSLKEAGEGVKPEVKPAEGAKSAEGVKSAEGAEPAEGVKEEVKEAQAGVKPEAKLEGVKEEAKKTEGAKAGVASEAAKKAGEEAKDLKEWFKTTFNGDNPKNIVSALLWLGATAGMFAVLMRGRKTDNAITYDEFVKEFLLKGRVKEITMTEKGRIYVEILNDFESKEGRKFVATAENQPILYHFDVPDTTEFMKAVEDMEFELGLQREDFVPMSYRVSSVGNDTVSMVTSILMLVIFASLLIPSRKGGMNSFMNKAMGMGDKPIEIVKNTGVTFKDVAGIDEAKTEIMEFIDFLKNSEKYAKLGAKLPKGAILTGPPGTGKTLLVKAAAGEANVPFISMSGSDFVELFKFTGANDEREQTLNQILIEMDGFKPRDGITVFAGTNRVDVLDPALLRAGRFDRHIAVDKPDLRGRVAIAKIYLSKVVVDGDVDAMAQKLAEMTPGYTGADICNIVNEAAIIAIRRKHEKVELLDIIAAVDRVLCGMEKKNDLMTHEEKRRIAYHEAGHAIIGWLSEHVDPMLKVTIVPRSNGALGFTQNLPKEIPLYSQEEMREMLVQLMGGRAAEKLFCDNMTTGASDDLSKATKLAYGMVAGYGFDEEVGPVNYQQEEGFQKPYSEATGKAIDARTRAILKESMVNAMVRIAELLLERETITSVDMEAICGKRKGRSPVDYSKVMRDAERLQEAEKEKEMKRREKERSERSEREKERSESEEEKMKESEMEEMEMKESEMEEMKMEEMKMKESEMKEEKMKEMKMKEKEAKNTTHTEP</sequence>
<feature type="region of interest" description="Disordered" evidence="11">
    <location>
        <begin position="105"/>
        <end position="125"/>
    </location>
</feature>
<comment type="similarity">
    <text evidence="2">In the C-terminal section; belongs to the peptidase M41 family.</text>
</comment>
<dbReference type="SUPFAM" id="SSF140990">
    <property type="entry name" value="FtsH protease domain-like"/>
    <property type="match status" value="1"/>
</dbReference>
<gene>
    <name evidence="13" type="ORF">AV274_3967</name>
</gene>
<evidence type="ECO:0000256" key="9">
    <source>
        <dbReference type="ARBA" id="ARBA00022840"/>
    </source>
</evidence>
<evidence type="ECO:0000256" key="3">
    <source>
        <dbReference type="ARBA" id="ARBA00010550"/>
    </source>
</evidence>
<evidence type="ECO:0000256" key="1">
    <source>
        <dbReference type="ARBA" id="ARBA00001947"/>
    </source>
</evidence>
<feature type="domain" description="AAA+ ATPase" evidence="12">
    <location>
        <begin position="498"/>
        <end position="600"/>
    </location>
</feature>
<dbReference type="SUPFAM" id="SSF52540">
    <property type="entry name" value="P-loop containing nucleoside triphosphate hydrolases"/>
    <property type="match status" value="1"/>
</dbReference>
<evidence type="ECO:0000256" key="2">
    <source>
        <dbReference type="ARBA" id="ARBA00010044"/>
    </source>
</evidence>
<dbReference type="InterPro" id="IPR003593">
    <property type="entry name" value="AAA+_ATPase"/>
</dbReference>
<evidence type="ECO:0000256" key="4">
    <source>
        <dbReference type="ARBA" id="ARBA00022670"/>
    </source>
</evidence>
<dbReference type="GO" id="GO:0016887">
    <property type="term" value="F:ATP hydrolysis activity"/>
    <property type="evidence" value="ECO:0007669"/>
    <property type="project" value="InterPro"/>
</dbReference>
<dbReference type="STRING" id="478820.A0A196SE14"/>
<keyword evidence="7" id="KW-0378">Hydrolase</keyword>
<name>A0A196SE14_BLAHN</name>
<feature type="compositionally biased region" description="Basic and acidic residues" evidence="11">
    <location>
        <begin position="27"/>
        <end position="84"/>
    </location>
</feature>
<keyword evidence="8" id="KW-0862">Zinc</keyword>
<dbReference type="Proteomes" id="UP000078348">
    <property type="component" value="Unassembled WGS sequence"/>
</dbReference>
<dbReference type="FunFam" id="1.10.8.60:FF:000019">
    <property type="entry name" value="AFG3-like AAA ATPase 2"/>
    <property type="match status" value="1"/>
</dbReference>
<keyword evidence="14" id="KW-1185">Reference proteome</keyword>
<protein>
    <submittedName>
        <fullName evidence="13">AAA-type ATPase</fullName>
    </submittedName>
</protein>
<evidence type="ECO:0000256" key="5">
    <source>
        <dbReference type="ARBA" id="ARBA00022723"/>
    </source>
</evidence>
<dbReference type="GO" id="GO:0004222">
    <property type="term" value="F:metalloendopeptidase activity"/>
    <property type="evidence" value="ECO:0007669"/>
    <property type="project" value="InterPro"/>
</dbReference>
<dbReference type="Pfam" id="PF01434">
    <property type="entry name" value="Peptidase_M41"/>
    <property type="match status" value="1"/>
</dbReference>
<dbReference type="EMBL" id="LXWW01000255">
    <property type="protein sequence ID" value="OAO14377.1"/>
    <property type="molecule type" value="Genomic_DNA"/>
</dbReference>
<feature type="region of interest" description="Disordered" evidence="11">
    <location>
        <begin position="1"/>
        <end position="88"/>
    </location>
</feature>
<evidence type="ECO:0000313" key="13">
    <source>
        <dbReference type="EMBL" id="OAO14377.1"/>
    </source>
</evidence>
<keyword evidence="6" id="KW-0547">Nucleotide-binding</keyword>
<dbReference type="InterPro" id="IPR000642">
    <property type="entry name" value="Peptidase_M41"/>
</dbReference>
<organism evidence="13 14">
    <name type="scientific">Blastocystis sp. subtype 1 (strain ATCC 50177 / NandII)</name>
    <dbReference type="NCBI Taxonomy" id="478820"/>
    <lineage>
        <taxon>Eukaryota</taxon>
        <taxon>Sar</taxon>
        <taxon>Stramenopiles</taxon>
        <taxon>Bigyra</taxon>
        <taxon>Opalozoa</taxon>
        <taxon>Opalinata</taxon>
        <taxon>Blastocystidae</taxon>
        <taxon>Blastocystis</taxon>
    </lineage>
</organism>
<dbReference type="InterPro" id="IPR027417">
    <property type="entry name" value="P-loop_NTPase"/>
</dbReference>
<dbReference type="InterPro" id="IPR041569">
    <property type="entry name" value="AAA_lid_3"/>
</dbReference>
<dbReference type="InterPro" id="IPR037219">
    <property type="entry name" value="Peptidase_M41-like"/>
</dbReference>
<dbReference type="InterPro" id="IPR003960">
    <property type="entry name" value="ATPase_AAA_CS"/>
</dbReference>
<keyword evidence="10" id="KW-0482">Metalloprotease</keyword>
<accession>A0A196SE14</accession>
<evidence type="ECO:0000256" key="10">
    <source>
        <dbReference type="ARBA" id="ARBA00023049"/>
    </source>
</evidence>
<dbReference type="InterPro" id="IPR003959">
    <property type="entry name" value="ATPase_AAA_core"/>
</dbReference>
<dbReference type="Gene3D" id="1.20.58.760">
    <property type="entry name" value="Peptidase M41"/>
    <property type="match status" value="1"/>
</dbReference>
<feature type="compositionally biased region" description="Basic and acidic residues" evidence="11">
    <location>
        <begin position="193"/>
        <end position="208"/>
    </location>
</feature>
<dbReference type="Pfam" id="PF17862">
    <property type="entry name" value="AAA_lid_3"/>
    <property type="match status" value="1"/>
</dbReference>
<comment type="similarity">
    <text evidence="3">In the N-terminal section; belongs to the AAA ATPase family.</text>
</comment>
<proteinExistence type="inferred from homology"/>
<dbReference type="SMART" id="SM00382">
    <property type="entry name" value="AAA"/>
    <property type="match status" value="1"/>
</dbReference>
<keyword evidence="9" id="KW-0067">ATP-binding</keyword>
<evidence type="ECO:0000313" key="14">
    <source>
        <dbReference type="Proteomes" id="UP000078348"/>
    </source>
</evidence>
<dbReference type="GO" id="GO:0006508">
    <property type="term" value="P:proteolysis"/>
    <property type="evidence" value="ECO:0007669"/>
    <property type="project" value="UniProtKB-KW"/>
</dbReference>